<accession>A0A4S3B705</accession>
<name>A0A4S3B705_9ENTE</name>
<sequence>MKWALSELNKFRGSQVEFDETVDLEQTLINRENTIISVSPIHVKGLVAVDSTSYLAHFTIDTTLILPSSRSLEPVEFPLFLEVDEVYMKEEILKEMKDLTEEQVSLIMPLEKDIIDLTEAVEDFILLNLPIQILTEAEKQETADLPKGDFWQVISEEDVIEEAASEAETKIDPRLAKLSELLDD</sequence>
<dbReference type="Proteomes" id="UP000310506">
    <property type="component" value="Unassembled WGS sequence"/>
</dbReference>
<gene>
    <name evidence="1" type="ORF">ESZ54_03700</name>
</gene>
<dbReference type="RefSeq" id="WP_136136338.1">
    <property type="nucleotide sequence ID" value="NZ_SDGV01000008.1"/>
</dbReference>
<dbReference type="OrthoDB" id="9790372at2"/>
<keyword evidence="2" id="KW-1185">Reference proteome</keyword>
<comment type="caution">
    <text evidence="1">The sequence shown here is derived from an EMBL/GenBank/DDBJ whole genome shotgun (WGS) entry which is preliminary data.</text>
</comment>
<organism evidence="1 2">
    <name type="scientific">Vagococcus silagei</name>
    <dbReference type="NCBI Taxonomy" id="2508885"/>
    <lineage>
        <taxon>Bacteria</taxon>
        <taxon>Bacillati</taxon>
        <taxon>Bacillota</taxon>
        <taxon>Bacilli</taxon>
        <taxon>Lactobacillales</taxon>
        <taxon>Enterococcaceae</taxon>
        <taxon>Vagococcus</taxon>
    </lineage>
</organism>
<reference evidence="1 2" key="1">
    <citation type="submission" date="2019-01" db="EMBL/GenBank/DDBJ databases">
        <title>Vagococcus silagei sp. nov. isolated from brewer's grain.</title>
        <authorList>
            <person name="Guu J.-R."/>
        </authorList>
    </citation>
    <scope>NUCLEOTIDE SEQUENCE [LARGE SCALE GENOMIC DNA]</scope>
    <source>
        <strain evidence="1 2">2B-2</strain>
    </source>
</reference>
<dbReference type="AlphaFoldDB" id="A0A4S3B705"/>
<dbReference type="EMBL" id="SDGV01000008">
    <property type="protein sequence ID" value="THB61760.1"/>
    <property type="molecule type" value="Genomic_DNA"/>
</dbReference>
<proteinExistence type="predicted"/>
<dbReference type="InterPro" id="IPR003772">
    <property type="entry name" value="YceD"/>
</dbReference>
<evidence type="ECO:0000313" key="2">
    <source>
        <dbReference type="Proteomes" id="UP000310506"/>
    </source>
</evidence>
<protein>
    <submittedName>
        <fullName evidence="1">DUF177 domain-containing protein</fullName>
    </submittedName>
</protein>
<evidence type="ECO:0000313" key="1">
    <source>
        <dbReference type="EMBL" id="THB61760.1"/>
    </source>
</evidence>
<dbReference type="Pfam" id="PF02620">
    <property type="entry name" value="YceD"/>
    <property type="match status" value="1"/>
</dbReference>